<evidence type="ECO:0000256" key="4">
    <source>
        <dbReference type="ARBA" id="ARBA00022801"/>
    </source>
</evidence>
<evidence type="ECO:0000313" key="9">
    <source>
        <dbReference type="EMBL" id="MBZ6068248.1"/>
    </source>
</evidence>
<proteinExistence type="inferred from homology"/>
<dbReference type="Gene3D" id="2.70.98.10">
    <property type="match status" value="1"/>
</dbReference>
<dbReference type="Gene3D" id="2.60.40.10">
    <property type="entry name" value="Immunoglobulins"/>
    <property type="match status" value="2"/>
</dbReference>
<dbReference type="InterPro" id="IPR008979">
    <property type="entry name" value="Galactose-bd-like_sf"/>
</dbReference>
<feature type="domain" description="Beta galactosidase small chain/" evidence="8">
    <location>
        <begin position="727"/>
        <end position="998"/>
    </location>
</feature>
<keyword evidence="4 7" id="KW-0378">Hydrolase</keyword>
<keyword evidence="5 7" id="KW-0326">Glycosidase</keyword>
<dbReference type="EC" id="3.2.1.23" evidence="3 7"/>
<evidence type="ECO:0000313" key="10">
    <source>
        <dbReference type="Proteomes" id="UP000774958"/>
    </source>
</evidence>
<dbReference type="Pfam" id="PF02836">
    <property type="entry name" value="Glyco_hydro_2_C"/>
    <property type="match status" value="1"/>
</dbReference>
<keyword evidence="10" id="KW-1185">Reference proteome</keyword>
<dbReference type="SUPFAM" id="SSF49303">
    <property type="entry name" value="beta-Galactosidase/glucuronidase domain"/>
    <property type="match status" value="2"/>
</dbReference>
<dbReference type="InterPro" id="IPR013783">
    <property type="entry name" value="Ig-like_fold"/>
</dbReference>
<dbReference type="InterPro" id="IPR006101">
    <property type="entry name" value="Glyco_hydro_2"/>
</dbReference>
<dbReference type="EMBL" id="JAIRBT010000038">
    <property type="protein sequence ID" value="MBZ6068248.1"/>
    <property type="molecule type" value="Genomic_DNA"/>
</dbReference>
<comment type="similarity">
    <text evidence="2 7">Belongs to the glycosyl hydrolase 2 family.</text>
</comment>
<dbReference type="Pfam" id="PF00703">
    <property type="entry name" value="Glyco_hydro_2"/>
    <property type="match status" value="1"/>
</dbReference>
<gene>
    <name evidence="9" type="primary">ebgA</name>
    <name evidence="9" type="ORF">LA374_18870</name>
</gene>
<evidence type="ECO:0000256" key="5">
    <source>
        <dbReference type="ARBA" id="ARBA00023295"/>
    </source>
</evidence>
<dbReference type="InterPro" id="IPR006102">
    <property type="entry name" value="Ig-like_GH2"/>
</dbReference>
<dbReference type="InterPro" id="IPR023232">
    <property type="entry name" value="Glyco_hydro_2_AS"/>
</dbReference>
<reference evidence="9 10" key="1">
    <citation type="submission" date="2021-09" db="EMBL/GenBank/DDBJ databases">
        <title>Aeromonas schubertii isolated from Asian sea bass.</title>
        <authorList>
            <person name="Pinpimai K."/>
        </authorList>
    </citation>
    <scope>NUCLEOTIDE SEQUENCE [LARGE SCALE GENOMIC DNA]</scope>
    <source>
        <strain evidence="9 10">CHULA2021a</strain>
    </source>
</reference>
<dbReference type="Pfam" id="PF16353">
    <property type="entry name" value="LacZ_4"/>
    <property type="match status" value="1"/>
</dbReference>
<evidence type="ECO:0000256" key="2">
    <source>
        <dbReference type="ARBA" id="ARBA00007401"/>
    </source>
</evidence>
<dbReference type="InterPro" id="IPR014718">
    <property type="entry name" value="GH-type_carb-bd"/>
</dbReference>
<dbReference type="InterPro" id="IPR017853">
    <property type="entry name" value="GH"/>
</dbReference>
<dbReference type="Gene3D" id="3.20.20.80">
    <property type="entry name" value="Glycosidases"/>
    <property type="match status" value="1"/>
</dbReference>
<name>A0ABS7VH36_9GAMM</name>
<dbReference type="InterPro" id="IPR006103">
    <property type="entry name" value="Glyco_hydro_2_cat"/>
</dbReference>
<dbReference type="InterPro" id="IPR004199">
    <property type="entry name" value="B-gal_small/dom_5"/>
</dbReference>
<dbReference type="PANTHER" id="PTHR46323:SF2">
    <property type="entry name" value="BETA-GALACTOSIDASE"/>
    <property type="match status" value="1"/>
</dbReference>
<dbReference type="PROSITE" id="PS00719">
    <property type="entry name" value="GLYCOSYL_HYDROL_F2_1"/>
    <property type="match status" value="1"/>
</dbReference>
<evidence type="ECO:0000256" key="6">
    <source>
        <dbReference type="ARBA" id="ARBA00032230"/>
    </source>
</evidence>
<dbReference type="PROSITE" id="PS00608">
    <property type="entry name" value="GLYCOSYL_HYDROL_F2_2"/>
    <property type="match status" value="1"/>
</dbReference>
<dbReference type="PANTHER" id="PTHR46323">
    <property type="entry name" value="BETA-GALACTOSIDASE"/>
    <property type="match status" value="1"/>
</dbReference>
<dbReference type="InterPro" id="IPR011013">
    <property type="entry name" value="Gal_mutarotase_sf_dom"/>
</dbReference>
<evidence type="ECO:0000259" key="8">
    <source>
        <dbReference type="SMART" id="SM01038"/>
    </source>
</evidence>
<comment type="catalytic activity">
    <reaction evidence="1 7">
        <text>Hydrolysis of terminal non-reducing beta-D-galactose residues in beta-D-galactosides.</text>
        <dbReference type="EC" id="3.2.1.23"/>
    </reaction>
</comment>
<dbReference type="InterPro" id="IPR050347">
    <property type="entry name" value="Bact_Beta-galactosidase"/>
</dbReference>
<accession>A0ABS7VH36</accession>
<dbReference type="Gene3D" id="2.60.120.260">
    <property type="entry name" value="Galactose-binding domain-like"/>
    <property type="match status" value="1"/>
</dbReference>
<dbReference type="InterPro" id="IPR036156">
    <property type="entry name" value="Beta-gal/glucu_dom_sf"/>
</dbReference>
<dbReference type="SUPFAM" id="SSF51445">
    <property type="entry name" value="(Trans)glycosidases"/>
    <property type="match status" value="1"/>
</dbReference>
<comment type="caution">
    <text evidence="9">The sequence shown here is derived from an EMBL/GenBank/DDBJ whole genome shotgun (WGS) entry which is preliminary data.</text>
</comment>
<dbReference type="SUPFAM" id="SSF49785">
    <property type="entry name" value="Galactose-binding domain-like"/>
    <property type="match status" value="1"/>
</dbReference>
<dbReference type="InterPro" id="IPR023230">
    <property type="entry name" value="Glyco_hydro_2_CS"/>
</dbReference>
<sequence length="1024" mass="116884">MNNWENFTLLGEHRLAPRAYFFSYADRASAATMQRELSRRFLSLSGRWQFHYFDHPLAVPEAFYHSPMTEWGQITVPNLWQMEGHGRLQYTDEGFPFPIDVPFVPTNNPTGAYQRSFTLSPAWDGEQVIIKFDGVETYFEVYVNGHYAGFSKGSRLTAEFDISAFARVGENLLSVRVMQWADSTYIEDQDMWWMAGIFRDVYLVGKPRAHLQDFFVQTRLSGDCTGATLSCDLQFESLDGPVSGHRLAWRLLDAEQEVGSGELTDLHIDGNLTTRFTLDLDRPRLWSAEDPYLYRLELAHFDAAGTLLEVIPQRVGVREIAVRDGLFHVNGRYLKLHGVNRHDNDHLKSRAVGMDRVEQDIILMKQHNLNSVRTAHYPNDPRFYELCDRYGLFVMAETDVETHGFVSVGDLSAITDDPAWESVFVDRIVRHVHAQKNHPSIIIWSLGNESGYGCNIRAMYHSCKAIDPTRLVHYEEDRDAEVVDVVSTMYSRVQQMNHFGEYPMNKPRILCEYAHAMGNGPGGLSEYQQVFDRHDHIQGHYIWEWCDHGILAHDEQGRPVYQYGGDYGDYPNNYNFCMDGLIYPDQTPGPGLREYKQVLCPVKVRASHAAAGRFELENRFWFSSLDGLRLEWELQAEGEVIWSESQPLCGVAPRETLPVALDLPALDQRETFLQVRVVREQATAYSPAGYQLGQYQFQLKGATRTLYPLVNPNATELQLEEGRLALTITGNGFALRFSRLDGKLESWQVAGDELLASAPRLTFFKAMIDNHKQEYESLWHPNHLQIMQEHFRTLSWRQLGEAVEVTVESIIAPPVFDFGMRCRYVYTLSPNGQLHVALSGVPYGRYDDIIPKIGVELGLRGDLDRVHYYGMGPGENYSDSRQSNWIGTFKSTVAEMWEHYPFPQDNGNRQQVRWASLTDRHGSGLYVRPDAPINLSAWPYSWEHIHAAQHINELEPGGHITLNLDHKVLGLGSNSWGSEVLDSHRVRFEEFEYGLTLLPIERGNLTPATLAGLDLTIKGGRNLA</sequence>
<dbReference type="NCBIfam" id="NF007666">
    <property type="entry name" value="PRK10340.1"/>
    <property type="match status" value="1"/>
</dbReference>
<protein>
    <recommendedName>
        <fullName evidence="3 7">Beta-galactosidase</fullName>
        <ecNumber evidence="3 7">3.2.1.23</ecNumber>
    </recommendedName>
    <alternativeName>
        <fullName evidence="6 7">Lactase</fullName>
    </alternativeName>
</protein>
<dbReference type="InterPro" id="IPR006104">
    <property type="entry name" value="Glyco_hydro_2_N"/>
</dbReference>
<dbReference type="Proteomes" id="UP000774958">
    <property type="component" value="Unassembled WGS sequence"/>
</dbReference>
<dbReference type="Pfam" id="PF02837">
    <property type="entry name" value="Glyco_hydro_2_N"/>
    <property type="match status" value="1"/>
</dbReference>
<dbReference type="GO" id="GO:0004565">
    <property type="term" value="F:beta-galactosidase activity"/>
    <property type="evidence" value="ECO:0007669"/>
    <property type="project" value="UniProtKB-EC"/>
</dbReference>
<dbReference type="InterPro" id="IPR032312">
    <property type="entry name" value="LacZ_4"/>
</dbReference>
<dbReference type="SUPFAM" id="SSF74650">
    <property type="entry name" value="Galactose mutarotase-like"/>
    <property type="match status" value="1"/>
</dbReference>
<evidence type="ECO:0000256" key="1">
    <source>
        <dbReference type="ARBA" id="ARBA00001412"/>
    </source>
</evidence>
<dbReference type="SMART" id="SM01038">
    <property type="entry name" value="Bgal_small_N"/>
    <property type="match status" value="1"/>
</dbReference>
<dbReference type="Pfam" id="PF02929">
    <property type="entry name" value="Bgal_small_N"/>
    <property type="match status" value="1"/>
</dbReference>
<evidence type="ECO:0000256" key="3">
    <source>
        <dbReference type="ARBA" id="ARBA00012756"/>
    </source>
</evidence>
<organism evidence="9 10">
    <name type="scientific">Aeromonas schubertii</name>
    <dbReference type="NCBI Taxonomy" id="652"/>
    <lineage>
        <taxon>Bacteria</taxon>
        <taxon>Pseudomonadati</taxon>
        <taxon>Pseudomonadota</taxon>
        <taxon>Gammaproteobacteria</taxon>
        <taxon>Aeromonadales</taxon>
        <taxon>Aeromonadaceae</taxon>
        <taxon>Aeromonas</taxon>
    </lineage>
</organism>
<dbReference type="RefSeq" id="WP_224163663.1">
    <property type="nucleotide sequence ID" value="NZ_JAIRBT010000038.1"/>
</dbReference>
<evidence type="ECO:0000256" key="7">
    <source>
        <dbReference type="RuleBase" id="RU361154"/>
    </source>
</evidence>
<dbReference type="PRINTS" id="PR00132">
    <property type="entry name" value="GLHYDRLASE2"/>
</dbReference>